<sequence>MILAGAALLEANVAHLNALNVFPVPDGDTGTNMSLTLSAVVRELSALDDQAGTDVVSAAVARGSLRGARGNSGVILSQLFRGFSKAMTDKAMMDAAHFASAVQSGVEMAYKAVMKPKEGTILTVARAMADTAKRAARSGLDVLGVLDAMLEQGQITLDKTPDMLPVLKQAGVVDAGGKGLLLIYTGFRYSILGQPLPEGAAVEKQREIEVESTASEVAEFKSLADIKFGYCTEFFVVRLKEGVGEAQQDDLRDKLGAIGDSIVVVGDPEMIKVHVHTNNPGQALQYALELGELGPVKIENMREQHREIMRKQGRPVDEDAAPAAQEKEVALVSVSVGEGIGSIFNDLGVDRLIEGGQSMNPSIEDIARAVEETNAKTVFVLPNNSNIILAAQQVKDILPDRRVEVIPSKSIPQGISAILAFNLDSSVEENVERMTDALASAHCAQITYAVRDTENGEFTIKKDDILGLFDSQIQIVGNDVDTVVKDLLVKCIGDCEIVTGFYGEDVSEQAAGALRDALEEQFPDCDIEMHFGGQPLYHYIFSVE</sequence>
<dbReference type="InterPro" id="IPR004007">
    <property type="entry name" value="DhaL_dom"/>
</dbReference>
<dbReference type="InterPro" id="IPR033470">
    <property type="entry name" value="FakA-like_C"/>
</dbReference>
<dbReference type="InterPro" id="IPR019986">
    <property type="entry name" value="YloV-like"/>
</dbReference>
<dbReference type="SMART" id="SM01121">
    <property type="entry name" value="Dak1_2"/>
    <property type="match status" value="1"/>
</dbReference>
<dbReference type="PANTHER" id="PTHR33434">
    <property type="entry name" value="DEGV DOMAIN-CONTAINING PROTEIN DR_1986-RELATED"/>
    <property type="match status" value="1"/>
</dbReference>
<dbReference type="SUPFAM" id="SSF101473">
    <property type="entry name" value="DhaL-like"/>
    <property type="match status" value="1"/>
</dbReference>
<dbReference type="SMART" id="SM01120">
    <property type="entry name" value="Dak2"/>
    <property type="match status" value="1"/>
</dbReference>
<name>A0A926D066_9FIRM</name>
<comment type="caution">
    <text evidence="2">The sequence shown here is derived from an EMBL/GenBank/DDBJ whole genome shotgun (WGS) entry which is preliminary data.</text>
</comment>
<dbReference type="PROSITE" id="PS51480">
    <property type="entry name" value="DHAL"/>
    <property type="match status" value="1"/>
</dbReference>
<dbReference type="AlphaFoldDB" id="A0A926D066"/>
<dbReference type="GO" id="GO:0006071">
    <property type="term" value="P:glycerol metabolic process"/>
    <property type="evidence" value="ECO:0007669"/>
    <property type="project" value="InterPro"/>
</dbReference>
<evidence type="ECO:0000259" key="1">
    <source>
        <dbReference type="PROSITE" id="PS51480"/>
    </source>
</evidence>
<dbReference type="Proteomes" id="UP000654279">
    <property type="component" value="Unassembled WGS sequence"/>
</dbReference>
<dbReference type="EMBL" id="JACRSO010000002">
    <property type="protein sequence ID" value="MBC8528806.1"/>
    <property type="molecule type" value="Genomic_DNA"/>
</dbReference>
<proteinExistence type="predicted"/>
<dbReference type="NCBIfam" id="TIGR03599">
    <property type="entry name" value="YloV"/>
    <property type="match status" value="1"/>
</dbReference>
<keyword evidence="3" id="KW-1185">Reference proteome</keyword>
<gene>
    <name evidence="2" type="ORF">H8699_05105</name>
</gene>
<reference evidence="2" key="1">
    <citation type="submission" date="2020-08" db="EMBL/GenBank/DDBJ databases">
        <title>Genome public.</title>
        <authorList>
            <person name="Liu C."/>
            <person name="Sun Q."/>
        </authorList>
    </citation>
    <scope>NUCLEOTIDE SEQUENCE</scope>
    <source>
        <strain evidence="2">NSJ-44</strain>
    </source>
</reference>
<dbReference type="PANTHER" id="PTHR33434:SF4">
    <property type="entry name" value="PHOSPHATASE PROTEIN"/>
    <property type="match status" value="1"/>
</dbReference>
<protein>
    <submittedName>
        <fullName evidence="2">DAK2 domain-containing protein</fullName>
    </submittedName>
</protein>
<dbReference type="Pfam" id="PF13684">
    <property type="entry name" value="FakA-like_C"/>
    <property type="match status" value="1"/>
</dbReference>
<dbReference type="GO" id="GO:0004371">
    <property type="term" value="F:glycerone kinase activity"/>
    <property type="evidence" value="ECO:0007669"/>
    <property type="project" value="InterPro"/>
</dbReference>
<accession>A0A926D066</accession>
<dbReference type="InterPro" id="IPR036117">
    <property type="entry name" value="DhaL_dom_sf"/>
</dbReference>
<dbReference type="Pfam" id="PF02734">
    <property type="entry name" value="Dak2"/>
    <property type="match status" value="1"/>
</dbReference>
<evidence type="ECO:0000313" key="2">
    <source>
        <dbReference type="EMBL" id="MBC8528806.1"/>
    </source>
</evidence>
<dbReference type="Gene3D" id="1.25.40.340">
    <property type="match status" value="1"/>
</dbReference>
<organism evidence="2 3">
    <name type="scientific">Luoshenia tenuis</name>
    <dbReference type="NCBI Taxonomy" id="2763654"/>
    <lineage>
        <taxon>Bacteria</taxon>
        <taxon>Bacillati</taxon>
        <taxon>Bacillota</taxon>
        <taxon>Clostridia</taxon>
        <taxon>Christensenellales</taxon>
        <taxon>Christensenellaceae</taxon>
        <taxon>Luoshenia</taxon>
    </lineage>
</organism>
<dbReference type="InterPro" id="IPR048394">
    <property type="entry name" value="FakA-like_M"/>
</dbReference>
<feature type="domain" description="DhaL" evidence="1">
    <location>
        <begin position="1"/>
        <end position="189"/>
    </location>
</feature>
<evidence type="ECO:0000313" key="3">
    <source>
        <dbReference type="Proteomes" id="UP000654279"/>
    </source>
</evidence>
<dbReference type="InterPro" id="IPR050270">
    <property type="entry name" value="DegV_domain_contain"/>
</dbReference>
<dbReference type="Pfam" id="PF21645">
    <property type="entry name" value="FakA-like_M"/>
    <property type="match status" value="1"/>
</dbReference>